<dbReference type="Proteomes" id="UP000596083">
    <property type="component" value="Plasmid plas-001"/>
</dbReference>
<gene>
    <name evidence="1" type="ORF">JET14_21455</name>
</gene>
<proteinExistence type="predicted"/>
<evidence type="ECO:0000313" key="1">
    <source>
        <dbReference type="EMBL" id="QQM32847.1"/>
    </source>
</evidence>
<name>A0A7T7HPJ7_9HYPH</name>
<keyword evidence="1" id="KW-0614">Plasmid</keyword>
<accession>A0A7T7HPJ7</accession>
<protein>
    <submittedName>
        <fullName evidence="1">Uncharacterized protein</fullName>
    </submittedName>
</protein>
<reference evidence="1 2" key="1">
    <citation type="submission" date="2020-12" db="EMBL/GenBank/DDBJ databases">
        <authorList>
            <person name="Zheng R.K."/>
            <person name="Sun C.M."/>
        </authorList>
    </citation>
    <scope>NUCLEOTIDE SEQUENCE [LARGE SCALE GENOMIC DNA]</scope>
    <source>
        <strain evidence="1 2">ZRK001</strain>
        <plasmid evidence="1 2">plas-001</plasmid>
    </source>
</reference>
<sequence>MTDLFPVGLAGDPDVAGLFLNQTAALAAAFAPFLPECADQYKEDACDDEGLSYSPSLGQDLA</sequence>
<organism evidence="1 2">
    <name type="scientific">Martelella lutilitoris</name>
    <dbReference type="NCBI Taxonomy" id="2583532"/>
    <lineage>
        <taxon>Bacteria</taxon>
        <taxon>Pseudomonadati</taxon>
        <taxon>Pseudomonadota</taxon>
        <taxon>Alphaproteobacteria</taxon>
        <taxon>Hyphomicrobiales</taxon>
        <taxon>Aurantimonadaceae</taxon>
        <taxon>Martelella</taxon>
    </lineage>
</organism>
<dbReference type="EMBL" id="CP066787">
    <property type="protein sequence ID" value="QQM32847.1"/>
    <property type="molecule type" value="Genomic_DNA"/>
</dbReference>
<dbReference type="AlphaFoldDB" id="A0A7T7HPJ7"/>
<evidence type="ECO:0000313" key="2">
    <source>
        <dbReference type="Proteomes" id="UP000596083"/>
    </source>
</evidence>
<geneLocation type="plasmid" evidence="1 2">
    <name>plas-001</name>
</geneLocation>
<dbReference type="KEGG" id="mlut:JET14_21455"/>